<accession>A0A0R0KAW3</accession>
<keyword evidence="4" id="KW-1185">Reference proteome</keyword>
<dbReference type="InParanoid" id="A0A0R0KAW3"/>
<gene>
    <name evidence="2" type="ORF">GLYMA_04G032900</name>
</gene>
<evidence type="ECO:0000313" key="3">
    <source>
        <dbReference type="EnsemblPlants" id="KRH61188"/>
    </source>
</evidence>
<reference evidence="2 3" key="1">
    <citation type="journal article" date="2010" name="Nature">
        <title>Genome sequence of the palaeopolyploid soybean.</title>
        <authorList>
            <person name="Schmutz J."/>
            <person name="Cannon S.B."/>
            <person name="Schlueter J."/>
            <person name="Ma J."/>
            <person name="Mitros T."/>
            <person name="Nelson W."/>
            <person name="Hyten D.L."/>
            <person name="Song Q."/>
            <person name="Thelen J.J."/>
            <person name="Cheng J."/>
            <person name="Xu D."/>
            <person name="Hellsten U."/>
            <person name="May G.D."/>
            <person name="Yu Y."/>
            <person name="Sakurai T."/>
            <person name="Umezawa T."/>
            <person name="Bhattacharyya M.K."/>
            <person name="Sandhu D."/>
            <person name="Valliyodan B."/>
            <person name="Lindquist E."/>
            <person name="Peto M."/>
            <person name="Grant D."/>
            <person name="Shu S."/>
            <person name="Goodstein D."/>
            <person name="Barry K."/>
            <person name="Futrell-Griggs M."/>
            <person name="Abernathy B."/>
            <person name="Du J."/>
            <person name="Tian Z."/>
            <person name="Zhu L."/>
            <person name="Gill N."/>
            <person name="Joshi T."/>
            <person name="Libault M."/>
            <person name="Sethuraman A."/>
            <person name="Zhang X.-C."/>
            <person name="Shinozaki K."/>
            <person name="Nguyen H.T."/>
            <person name="Wing R.A."/>
            <person name="Cregan P."/>
            <person name="Specht J."/>
            <person name="Grimwood J."/>
            <person name="Rokhsar D."/>
            <person name="Stacey G."/>
            <person name="Shoemaker R.C."/>
            <person name="Jackson S.A."/>
        </authorList>
    </citation>
    <scope>NUCLEOTIDE SEQUENCE</scope>
    <source>
        <strain evidence="3">cv. Williams 82</strain>
        <tissue evidence="2">Callus</tissue>
    </source>
</reference>
<dbReference type="AlphaFoldDB" id="A0A0R0KAW3"/>
<dbReference type="EnsemblPlants" id="KRH61188">
    <property type="protein sequence ID" value="KRH61188"/>
    <property type="gene ID" value="GLYMA_04G032900"/>
</dbReference>
<dbReference type="EMBL" id="CM000837">
    <property type="protein sequence ID" value="KRH61188.1"/>
    <property type="molecule type" value="Genomic_DNA"/>
</dbReference>
<name>A0A0R0KAW3_SOYBN</name>
<sequence length="172" mass="20018">MAINIVLYVMNSQEMVTSNALITSRKHKRNKEEMEELEEQAISVVACAVDILFGVMTFGCKNRDKKRIIFLMKEVTKSLKEFVQEVKEEEEELDEQTIFIVVSIVVNEKEMEIEDAQEVVHEVLNELKNILNLHSANRYKVIDWLTENPDKLVILKALPLKEKEDYILAFMS</sequence>
<dbReference type="Proteomes" id="UP000008827">
    <property type="component" value="Chromosome 4"/>
</dbReference>
<organism evidence="2">
    <name type="scientific">Glycine max</name>
    <name type="common">Soybean</name>
    <name type="synonym">Glycine hispida</name>
    <dbReference type="NCBI Taxonomy" id="3847"/>
    <lineage>
        <taxon>Eukaryota</taxon>
        <taxon>Viridiplantae</taxon>
        <taxon>Streptophyta</taxon>
        <taxon>Embryophyta</taxon>
        <taxon>Tracheophyta</taxon>
        <taxon>Spermatophyta</taxon>
        <taxon>Magnoliopsida</taxon>
        <taxon>eudicotyledons</taxon>
        <taxon>Gunneridae</taxon>
        <taxon>Pentapetalae</taxon>
        <taxon>rosids</taxon>
        <taxon>fabids</taxon>
        <taxon>Fabales</taxon>
        <taxon>Fabaceae</taxon>
        <taxon>Papilionoideae</taxon>
        <taxon>50 kb inversion clade</taxon>
        <taxon>NPAAA clade</taxon>
        <taxon>indigoferoid/millettioid clade</taxon>
        <taxon>Phaseoleae</taxon>
        <taxon>Glycine</taxon>
        <taxon>Glycine subgen. Soja</taxon>
    </lineage>
</organism>
<evidence type="ECO:0000313" key="4">
    <source>
        <dbReference type="Proteomes" id="UP000008827"/>
    </source>
</evidence>
<keyword evidence="1" id="KW-0175">Coiled coil</keyword>
<dbReference type="Gramene" id="KRH61188">
    <property type="protein sequence ID" value="KRH61188"/>
    <property type="gene ID" value="GLYMA_04G032900"/>
</dbReference>
<evidence type="ECO:0000313" key="2">
    <source>
        <dbReference type="EMBL" id="KRH61188.1"/>
    </source>
</evidence>
<feature type="coiled-coil region" evidence="1">
    <location>
        <begin position="72"/>
        <end position="133"/>
    </location>
</feature>
<protein>
    <submittedName>
        <fullName evidence="2 3">Uncharacterized protein</fullName>
    </submittedName>
</protein>
<evidence type="ECO:0000256" key="1">
    <source>
        <dbReference type="SAM" id="Coils"/>
    </source>
</evidence>
<reference evidence="3" key="2">
    <citation type="submission" date="2018-02" db="UniProtKB">
        <authorList>
            <consortium name="EnsemblPlants"/>
        </authorList>
    </citation>
    <scope>IDENTIFICATION</scope>
    <source>
        <strain evidence="3">Williams 82</strain>
    </source>
</reference>
<reference evidence="2" key="3">
    <citation type="submission" date="2018-07" db="EMBL/GenBank/DDBJ databases">
        <title>WGS assembly of Glycine max.</title>
        <authorList>
            <person name="Schmutz J."/>
            <person name="Cannon S."/>
            <person name="Schlueter J."/>
            <person name="Ma J."/>
            <person name="Mitros T."/>
            <person name="Nelson W."/>
            <person name="Hyten D."/>
            <person name="Song Q."/>
            <person name="Thelen J."/>
            <person name="Cheng J."/>
            <person name="Xu D."/>
            <person name="Hellsten U."/>
            <person name="May G."/>
            <person name="Yu Y."/>
            <person name="Sakurai T."/>
            <person name="Umezawa T."/>
            <person name="Bhattacharyya M."/>
            <person name="Sandhu D."/>
            <person name="Valliyodan B."/>
            <person name="Lindquist E."/>
            <person name="Peto M."/>
            <person name="Grant D."/>
            <person name="Shu S."/>
            <person name="Goodstein D."/>
            <person name="Barry K."/>
            <person name="Futrell-Griggs M."/>
            <person name="Abernathy B."/>
            <person name="Du J."/>
            <person name="Tian Z."/>
            <person name="Zhu L."/>
            <person name="Gill N."/>
            <person name="Joshi T."/>
            <person name="Libault M."/>
            <person name="Sethuraman A."/>
            <person name="Zhang X."/>
            <person name="Shinozaki K."/>
            <person name="Nguyen H."/>
            <person name="Wing R."/>
            <person name="Cregan P."/>
            <person name="Specht J."/>
            <person name="Grimwood J."/>
            <person name="Rokhsar D."/>
            <person name="Stacey G."/>
            <person name="Shoemaker R."/>
            <person name="Jackson S."/>
        </authorList>
    </citation>
    <scope>NUCLEOTIDE SEQUENCE</scope>
    <source>
        <tissue evidence="2">Callus</tissue>
    </source>
</reference>
<proteinExistence type="predicted"/>